<name>A0A3R9Y4N1_9SPHN</name>
<reference evidence="3 4" key="1">
    <citation type="submission" date="2018-12" db="EMBL/GenBank/DDBJ databases">
        <title>Sphingomonas sp. HMF7854 Genome sequencing and assembly.</title>
        <authorList>
            <person name="Cha I."/>
            <person name="Kang H."/>
            <person name="Kim H."/>
            <person name="Kang J."/>
            <person name="Joh K."/>
        </authorList>
    </citation>
    <scope>NUCLEOTIDE SEQUENCE [LARGE SCALE GENOMIC DNA]</scope>
    <source>
        <strain evidence="3 4">HMF7854</strain>
    </source>
</reference>
<keyword evidence="1" id="KW-0460">Magnesium</keyword>
<dbReference type="Gene3D" id="3.90.550.10">
    <property type="entry name" value="Spore Coat Polysaccharide Biosynthesis Protein SpsA, Chain A"/>
    <property type="match status" value="1"/>
</dbReference>
<accession>A0A3R9Y4N1</accession>
<dbReference type="GO" id="GO:0016779">
    <property type="term" value="F:nucleotidyltransferase activity"/>
    <property type="evidence" value="ECO:0007669"/>
    <property type="project" value="UniProtKB-ARBA"/>
</dbReference>
<evidence type="ECO:0000313" key="3">
    <source>
        <dbReference type="EMBL" id="RST30082.1"/>
    </source>
</evidence>
<dbReference type="RefSeq" id="WP_126717916.1">
    <property type="nucleotide sequence ID" value="NZ_RWJF01000001.1"/>
</dbReference>
<proteinExistence type="predicted"/>
<dbReference type="SUPFAM" id="SSF53448">
    <property type="entry name" value="Nucleotide-diphospho-sugar transferases"/>
    <property type="match status" value="1"/>
</dbReference>
<gene>
    <name evidence="3" type="ORF">HMF7854_04020</name>
</gene>
<dbReference type="AlphaFoldDB" id="A0A3R9Y4N1"/>
<organism evidence="3 4">
    <name type="scientific">Sphingomonas ginkgonis</name>
    <dbReference type="NCBI Taxonomy" id="2315330"/>
    <lineage>
        <taxon>Bacteria</taxon>
        <taxon>Pseudomonadati</taxon>
        <taxon>Pseudomonadota</taxon>
        <taxon>Alphaproteobacteria</taxon>
        <taxon>Sphingomonadales</taxon>
        <taxon>Sphingomonadaceae</taxon>
        <taxon>Sphingomonas</taxon>
    </lineage>
</organism>
<dbReference type="Pfam" id="PF12804">
    <property type="entry name" value="NTP_transf_3"/>
    <property type="match status" value="1"/>
</dbReference>
<sequence>MSWTALLLAGSRPGTDPFASAHGTDLKPLIPAAGAPMVARPARALLACEGTDRLLVLSQAPERIAAVLPDDPRIAFAPSRESIAATIEALCADPQTRFPLLVTTADHALLTSAMIEQFAADASSADLAIGLVAEVDLLARLPGSRRTWIGFRGGRYSGANLFWLGSRDVICAVRLWRSVEQDRKKGWRLLFAFGPAVLLGAVLKLRTLDQTLAALGRRLGIAVRAVRMADPLAAVDVDKEADLQLAERLIAGDS</sequence>
<feature type="domain" description="MobA-like NTP transferase" evidence="2">
    <location>
        <begin position="24"/>
        <end position="127"/>
    </location>
</feature>
<dbReference type="Proteomes" id="UP000274661">
    <property type="component" value="Unassembled WGS sequence"/>
</dbReference>
<evidence type="ECO:0000313" key="4">
    <source>
        <dbReference type="Proteomes" id="UP000274661"/>
    </source>
</evidence>
<evidence type="ECO:0000256" key="1">
    <source>
        <dbReference type="ARBA" id="ARBA00022842"/>
    </source>
</evidence>
<dbReference type="EMBL" id="RWJF01000001">
    <property type="protein sequence ID" value="RST30082.1"/>
    <property type="molecule type" value="Genomic_DNA"/>
</dbReference>
<evidence type="ECO:0000259" key="2">
    <source>
        <dbReference type="Pfam" id="PF12804"/>
    </source>
</evidence>
<dbReference type="InterPro" id="IPR025877">
    <property type="entry name" value="MobA-like_NTP_Trfase"/>
</dbReference>
<dbReference type="OrthoDB" id="159246at2"/>
<keyword evidence="4" id="KW-1185">Reference proteome</keyword>
<comment type="caution">
    <text evidence="3">The sequence shown here is derived from an EMBL/GenBank/DDBJ whole genome shotgun (WGS) entry which is preliminary data.</text>
</comment>
<dbReference type="InterPro" id="IPR029044">
    <property type="entry name" value="Nucleotide-diphossugar_trans"/>
</dbReference>
<protein>
    <submittedName>
        <fullName evidence="3">4-diphosphocytidyl-2C-methyl-D-erythritol synthase</fullName>
    </submittedName>
</protein>